<feature type="signal peptide" evidence="1">
    <location>
        <begin position="1"/>
        <end position="17"/>
    </location>
</feature>
<proteinExistence type="predicted"/>
<dbReference type="AlphaFoldDB" id="A0A016V742"/>
<dbReference type="EMBL" id="JARK01001351">
    <property type="protein sequence ID" value="EYC23479.1"/>
    <property type="molecule type" value="Genomic_DNA"/>
</dbReference>
<protein>
    <recommendedName>
        <fullName evidence="4">UPAR/Ly6 domain-containing protein</fullName>
    </recommendedName>
</protein>
<comment type="caution">
    <text evidence="2">The sequence shown here is derived from an EMBL/GenBank/DDBJ whole genome shotgun (WGS) entry which is preliminary data.</text>
</comment>
<keyword evidence="1" id="KW-0732">Signal</keyword>
<organism evidence="2 3">
    <name type="scientific">Ancylostoma ceylanicum</name>
    <dbReference type="NCBI Taxonomy" id="53326"/>
    <lineage>
        <taxon>Eukaryota</taxon>
        <taxon>Metazoa</taxon>
        <taxon>Ecdysozoa</taxon>
        <taxon>Nematoda</taxon>
        <taxon>Chromadorea</taxon>
        <taxon>Rhabditida</taxon>
        <taxon>Rhabditina</taxon>
        <taxon>Rhabditomorpha</taxon>
        <taxon>Strongyloidea</taxon>
        <taxon>Ancylostomatidae</taxon>
        <taxon>Ancylostomatinae</taxon>
        <taxon>Ancylostoma</taxon>
    </lineage>
</organism>
<sequence>MKLCVVVFLLLVSSTSAKVRCYDCLSPKNTVNWDDYCSEKKFCYGDYCTRGPNAKSNGILHGCSSSPPVDGAVSECKIAQSAYDLHKNCYCKNNNFCNASPHVAWNFAFLTAIAVISYFIC</sequence>
<keyword evidence="3" id="KW-1185">Reference proteome</keyword>
<evidence type="ECO:0000313" key="3">
    <source>
        <dbReference type="Proteomes" id="UP000024635"/>
    </source>
</evidence>
<dbReference type="OrthoDB" id="5792001at2759"/>
<evidence type="ECO:0000313" key="2">
    <source>
        <dbReference type="EMBL" id="EYC23479.1"/>
    </source>
</evidence>
<evidence type="ECO:0000256" key="1">
    <source>
        <dbReference type="SAM" id="SignalP"/>
    </source>
</evidence>
<reference evidence="3" key="1">
    <citation type="journal article" date="2015" name="Nat. Genet.">
        <title>The genome and transcriptome of the zoonotic hookworm Ancylostoma ceylanicum identify infection-specific gene families.</title>
        <authorList>
            <person name="Schwarz E.M."/>
            <person name="Hu Y."/>
            <person name="Antoshechkin I."/>
            <person name="Miller M.M."/>
            <person name="Sternberg P.W."/>
            <person name="Aroian R.V."/>
        </authorList>
    </citation>
    <scope>NUCLEOTIDE SEQUENCE</scope>
    <source>
        <strain evidence="3">HY135</strain>
    </source>
</reference>
<evidence type="ECO:0008006" key="4">
    <source>
        <dbReference type="Google" id="ProtNLM"/>
    </source>
</evidence>
<feature type="chain" id="PRO_5001490329" description="UPAR/Ly6 domain-containing protein" evidence="1">
    <location>
        <begin position="18"/>
        <end position="121"/>
    </location>
</feature>
<gene>
    <name evidence="2" type="primary">Acey_s0015.g2670</name>
    <name evidence="2" type="ORF">Y032_0015g2670</name>
</gene>
<accession>A0A016V742</accession>
<name>A0A016V742_9BILA</name>
<dbReference type="Proteomes" id="UP000024635">
    <property type="component" value="Unassembled WGS sequence"/>
</dbReference>